<accession>A0A815D6D1</accession>
<dbReference type="InterPro" id="IPR046995">
    <property type="entry name" value="RGS10/12/14-like"/>
</dbReference>
<dbReference type="PROSITE" id="PS50102">
    <property type="entry name" value="RRM"/>
    <property type="match status" value="1"/>
</dbReference>
<dbReference type="SMART" id="SM00360">
    <property type="entry name" value="RRM"/>
    <property type="match status" value="1"/>
</dbReference>
<dbReference type="SUPFAM" id="SSF54928">
    <property type="entry name" value="RNA-binding domain, RBD"/>
    <property type="match status" value="1"/>
</dbReference>
<gene>
    <name evidence="6" type="ORF">JYZ213_LOCUS31911</name>
</gene>
<dbReference type="InterPro" id="IPR016137">
    <property type="entry name" value="RGS"/>
</dbReference>
<dbReference type="InterPro" id="IPR012677">
    <property type="entry name" value="Nucleotide-bd_a/b_plait_sf"/>
</dbReference>
<name>A0A815D6D1_9BILA</name>
<dbReference type="GO" id="GO:0008277">
    <property type="term" value="P:regulation of G protein-coupled receptor signaling pathway"/>
    <property type="evidence" value="ECO:0007669"/>
    <property type="project" value="TreeGrafter"/>
</dbReference>
<dbReference type="InterPro" id="IPR035979">
    <property type="entry name" value="RBD_domain_sf"/>
</dbReference>
<feature type="region of interest" description="Disordered" evidence="3">
    <location>
        <begin position="583"/>
        <end position="666"/>
    </location>
</feature>
<evidence type="ECO:0000259" key="5">
    <source>
        <dbReference type="PROSITE" id="PS50132"/>
    </source>
</evidence>
<keyword evidence="1" id="KW-0343">GTPase activation</keyword>
<evidence type="ECO:0000256" key="1">
    <source>
        <dbReference type="ARBA" id="ARBA00022468"/>
    </source>
</evidence>
<sequence length="976" mass="111194">MSQKVSCGRLILNSDGTVKKKVELLNGGGVRDLTLSHIDIGFDEIHDMLRDLFNIDPNRRSKLYDYQFTEIDTNRYPNFFEYVHQNGLKFRNTLLYLCTASTENESKITWSSPEKTRTSKKTTKKIPQVEADSSTSPALIRINANSPVDHKPTPESLLNNEIAQNLRVFSFTTFSNYSFEKSLNEFINYLRNVINQYNHENIFIQLFEYICILQGLASITLDRLKQQTQPVHKHEKQFYNYALDKIENLSRKIKAFIELNKMKISHIDQHSIIIDSFNQFHQNFNTLRDQWSNNTYDNRQRTHSSTNHVIDPVPLMPIPSANRPNHPIPLMSLSTTNLVNDSVPSTSFSSSSSRHHRETNSRKQSRALSPSPHRSHQTSTKDDHNNEKYVLFKNKKAAAKSNGNNNTTNRAPRGHPQDANDYYDDSWYYGNVEEGYLSTGYTDDQEIFVGNLSAQVTENEIHELFRPYGSLLLVRIGNTGSQVGAANFAFVVCQSIEMAKAIVTDHENLMKTQKINVEAKKRRPFPHTFRPTYPTAASPTSYQSTGYPAASFYNQSYYEGVPPTRGARRDTCSTNSSCATSIDSNIDSCTTGTTSQSSVESSSPNPLRSSIEEDDEEDERSIPPPPEFGQDDDSCPVPCSSSSSSSLSDGDLIDNDLGGTGSTSTTTTTMTGQFLWIDHQPRRHSIANDSHLIDTNAFRYHPSSPFVDHPPSIEDLRARFASAYILTTASSITAINNEDELLSQHETSINEGSIDFNEQHCLVTSWAMSFEKLLNDEMGLHIFTEFLKKEFSQENIQFWIECENFKKLTDPDEIRAKANSIWTTYLHDTDDGSCRINIDNRTRQECQQLLLNNPSNHIYEKAQSQIFQLMKYDSYTRFLKSDMYKDCIQNGIQGKLISYSKQQIVKSIEQKPNHFVKLKEEEKKEKKRSPFLPWTKAFSKWKRPITLNTIPSSSSSTFDSCSVKSCQITTFNTLPR</sequence>
<dbReference type="EMBL" id="CAJNOG010000553">
    <property type="protein sequence ID" value="CAF1293583.1"/>
    <property type="molecule type" value="Genomic_DNA"/>
</dbReference>
<dbReference type="GO" id="GO:0003723">
    <property type="term" value="F:RNA binding"/>
    <property type="evidence" value="ECO:0007669"/>
    <property type="project" value="UniProtKB-UniRule"/>
</dbReference>
<dbReference type="InterPro" id="IPR024066">
    <property type="entry name" value="RGS_subdom1/3"/>
</dbReference>
<evidence type="ECO:0000256" key="3">
    <source>
        <dbReference type="SAM" id="MobiDB-lite"/>
    </source>
</evidence>
<dbReference type="InterPro" id="IPR044926">
    <property type="entry name" value="RGS_subdomain_2"/>
</dbReference>
<feature type="compositionally biased region" description="Polar residues" evidence="3">
    <location>
        <begin position="295"/>
        <end position="308"/>
    </location>
</feature>
<evidence type="ECO:0000313" key="7">
    <source>
        <dbReference type="Proteomes" id="UP000663845"/>
    </source>
</evidence>
<dbReference type="GO" id="GO:0005886">
    <property type="term" value="C:plasma membrane"/>
    <property type="evidence" value="ECO:0007669"/>
    <property type="project" value="TreeGrafter"/>
</dbReference>
<feature type="compositionally biased region" description="Low complexity" evidence="3">
    <location>
        <begin position="590"/>
        <end position="609"/>
    </location>
</feature>
<dbReference type="Pfam" id="PF00076">
    <property type="entry name" value="RRM_1"/>
    <property type="match status" value="1"/>
</dbReference>
<feature type="compositionally biased region" description="Low complexity" evidence="3">
    <location>
        <begin position="399"/>
        <end position="411"/>
    </location>
</feature>
<feature type="domain" description="RGS" evidence="5">
    <location>
        <begin position="769"/>
        <end position="888"/>
    </location>
</feature>
<dbReference type="Pfam" id="PF00615">
    <property type="entry name" value="RGS"/>
    <property type="match status" value="1"/>
</dbReference>
<dbReference type="InterPro" id="IPR036305">
    <property type="entry name" value="RGS_sf"/>
</dbReference>
<dbReference type="GO" id="GO:0005737">
    <property type="term" value="C:cytoplasm"/>
    <property type="evidence" value="ECO:0007669"/>
    <property type="project" value="TreeGrafter"/>
</dbReference>
<dbReference type="GO" id="GO:0005634">
    <property type="term" value="C:nucleus"/>
    <property type="evidence" value="ECO:0007669"/>
    <property type="project" value="TreeGrafter"/>
</dbReference>
<feature type="region of interest" description="Disordered" evidence="3">
    <location>
        <begin position="295"/>
        <end position="420"/>
    </location>
</feature>
<protein>
    <submittedName>
        <fullName evidence="6">Uncharacterized protein</fullName>
    </submittedName>
</protein>
<dbReference type="Proteomes" id="UP000663845">
    <property type="component" value="Unassembled WGS sequence"/>
</dbReference>
<keyword evidence="2" id="KW-0694">RNA-binding</keyword>
<dbReference type="FunFam" id="1.10.167.10:FF:000001">
    <property type="entry name" value="Putative regulator of g-protein signaling 12"/>
    <property type="match status" value="1"/>
</dbReference>
<evidence type="ECO:0000259" key="4">
    <source>
        <dbReference type="PROSITE" id="PS50102"/>
    </source>
</evidence>
<feature type="compositionally biased region" description="Low complexity" evidence="3">
    <location>
        <begin position="635"/>
        <end position="650"/>
    </location>
</feature>
<feature type="compositionally biased region" description="Low complexity" evidence="3">
    <location>
        <begin position="342"/>
        <end position="352"/>
    </location>
</feature>
<comment type="caution">
    <text evidence="6">The sequence shown here is derived from an EMBL/GenBank/DDBJ whole genome shotgun (WGS) entry which is preliminary data.</text>
</comment>
<feature type="domain" description="RRM" evidence="4">
    <location>
        <begin position="445"/>
        <end position="522"/>
    </location>
</feature>
<reference evidence="6" key="1">
    <citation type="submission" date="2021-02" db="EMBL/GenBank/DDBJ databases">
        <authorList>
            <person name="Nowell W R."/>
        </authorList>
    </citation>
    <scope>NUCLEOTIDE SEQUENCE</scope>
</reference>
<feature type="region of interest" description="Disordered" evidence="3">
    <location>
        <begin position="109"/>
        <end position="128"/>
    </location>
</feature>
<dbReference type="SMART" id="SM00315">
    <property type="entry name" value="RGS"/>
    <property type="match status" value="1"/>
</dbReference>
<organism evidence="6 7">
    <name type="scientific">Adineta steineri</name>
    <dbReference type="NCBI Taxonomy" id="433720"/>
    <lineage>
        <taxon>Eukaryota</taxon>
        <taxon>Metazoa</taxon>
        <taxon>Spiralia</taxon>
        <taxon>Gnathifera</taxon>
        <taxon>Rotifera</taxon>
        <taxon>Eurotatoria</taxon>
        <taxon>Bdelloidea</taxon>
        <taxon>Adinetida</taxon>
        <taxon>Adinetidae</taxon>
        <taxon>Adineta</taxon>
    </lineage>
</organism>
<dbReference type="GO" id="GO:0005096">
    <property type="term" value="F:GTPase activator activity"/>
    <property type="evidence" value="ECO:0007669"/>
    <property type="project" value="UniProtKB-KW"/>
</dbReference>
<dbReference type="PANTHER" id="PTHR45945">
    <property type="entry name" value="REGULATOR OF G-PROTEIN SIGNALING LOCO"/>
    <property type="match status" value="1"/>
</dbReference>
<dbReference type="PROSITE" id="PS50132">
    <property type="entry name" value="RGS"/>
    <property type="match status" value="1"/>
</dbReference>
<dbReference type="Gene3D" id="1.10.167.10">
    <property type="entry name" value="Regulator of G-protein Signalling 4, domain 2"/>
    <property type="match status" value="1"/>
</dbReference>
<evidence type="ECO:0000313" key="6">
    <source>
        <dbReference type="EMBL" id="CAF1293583.1"/>
    </source>
</evidence>
<dbReference type="PANTHER" id="PTHR45945:SF3">
    <property type="entry name" value="REGULATOR OF G-PROTEIN SIGNALING LOCO"/>
    <property type="match status" value="1"/>
</dbReference>
<dbReference type="SUPFAM" id="SSF48097">
    <property type="entry name" value="Regulator of G-protein signaling, RGS"/>
    <property type="match status" value="1"/>
</dbReference>
<dbReference type="Gene3D" id="3.30.70.330">
    <property type="match status" value="1"/>
</dbReference>
<evidence type="ECO:0000256" key="2">
    <source>
        <dbReference type="PROSITE-ProRule" id="PRU00176"/>
    </source>
</evidence>
<proteinExistence type="predicted"/>
<dbReference type="InterPro" id="IPR000504">
    <property type="entry name" value="RRM_dom"/>
</dbReference>
<dbReference type="AlphaFoldDB" id="A0A815D6D1"/>
<dbReference type="PRINTS" id="PR01301">
    <property type="entry name" value="RGSPROTEIN"/>
</dbReference>
<dbReference type="Gene3D" id="1.10.196.10">
    <property type="match status" value="1"/>
</dbReference>